<keyword evidence="6" id="KW-1185">Reference proteome</keyword>
<dbReference type="InterPro" id="IPR036388">
    <property type="entry name" value="WH-like_DNA-bd_sf"/>
</dbReference>
<dbReference type="Gene3D" id="1.10.10.10">
    <property type="entry name" value="Winged helix-like DNA-binding domain superfamily/Winged helix DNA-binding domain"/>
    <property type="match status" value="1"/>
</dbReference>
<keyword evidence="1" id="KW-0805">Transcription regulation</keyword>
<dbReference type="InterPro" id="IPR011991">
    <property type="entry name" value="ArsR-like_HTH"/>
</dbReference>
<evidence type="ECO:0000259" key="4">
    <source>
        <dbReference type="PROSITE" id="PS50987"/>
    </source>
</evidence>
<evidence type="ECO:0000256" key="1">
    <source>
        <dbReference type="ARBA" id="ARBA00023015"/>
    </source>
</evidence>
<dbReference type="PANTHER" id="PTHR43132:SF8">
    <property type="entry name" value="HTH-TYPE TRANSCRIPTIONAL REGULATOR KMTR"/>
    <property type="match status" value="1"/>
</dbReference>
<evidence type="ECO:0000256" key="2">
    <source>
        <dbReference type="ARBA" id="ARBA00023125"/>
    </source>
</evidence>
<protein>
    <submittedName>
        <fullName evidence="5">Winged helix-turn-helix domain-containing protein</fullName>
    </submittedName>
</protein>
<dbReference type="InterPro" id="IPR001845">
    <property type="entry name" value="HTH_ArsR_DNA-bd_dom"/>
</dbReference>
<dbReference type="CDD" id="cd00090">
    <property type="entry name" value="HTH_ARSR"/>
    <property type="match status" value="1"/>
</dbReference>
<dbReference type="PROSITE" id="PS50987">
    <property type="entry name" value="HTH_ARSR_2"/>
    <property type="match status" value="1"/>
</dbReference>
<organism evidence="5 6">
    <name type="scientific">Fodinicola feengrottensis</name>
    <dbReference type="NCBI Taxonomy" id="435914"/>
    <lineage>
        <taxon>Bacteria</taxon>
        <taxon>Bacillati</taxon>
        <taxon>Actinomycetota</taxon>
        <taxon>Actinomycetes</taxon>
        <taxon>Mycobacteriales</taxon>
        <taxon>Fodinicola</taxon>
    </lineage>
</organism>
<evidence type="ECO:0000313" key="6">
    <source>
        <dbReference type="Proteomes" id="UP001500618"/>
    </source>
</evidence>
<evidence type="ECO:0000313" key="5">
    <source>
        <dbReference type="EMBL" id="GAA1686298.1"/>
    </source>
</evidence>
<dbReference type="RefSeq" id="WP_344311719.1">
    <property type="nucleotide sequence ID" value="NZ_BAAANY010000014.1"/>
</dbReference>
<name>A0ABN2HDZ5_9ACTN</name>
<accession>A0ABN2HDZ5</accession>
<dbReference type="InterPro" id="IPR036390">
    <property type="entry name" value="WH_DNA-bd_sf"/>
</dbReference>
<dbReference type="InterPro" id="IPR051011">
    <property type="entry name" value="Metal_resp_trans_reg"/>
</dbReference>
<proteinExistence type="predicted"/>
<keyword evidence="3" id="KW-0804">Transcription</keyword>
<dbReference type="Proteomes" id="UP001500618">
    <property type="component" value="Unassembled WGS sequence"/>
</dbReference>
<keyword evidence="2" id="KW-0238">DNA-binding</keyword>
<gene>
    <name evidence="5" type="ORF">GCM10009765_39680</name>
</gene>
<dbReference type="PANTHER" id="PTHR43132">
    <property type="entry name" value="ARSENICAL RESISTANCE OPERON REPRESSOR ARSR-RELATED"/>
    <property type="match status" value="1"/>
</dbReference>
<dbReference type="SMART" id="SM00418">
    <property type="entry name" value="HTH_ARSR"/>
    <property type="match status" value="1"/>
</dbReference>
<dbReference type="EMBL" id="BAAANY010000014">
    <property type="protein sequence ID" value="GAA1686298.1"/>
    <property type="molecule type" value="Genomic_DNA"/>
</dbReference>
<dbReference type="Pfam" id="PF12840">
    <property type="entry name" value="HTH_20"/>
    <property type="match status" value="1"/>
</dbReference>
<dbReference type="SUPFAM" id="SSF46785">
    <property type="entry name" value="Winged helix' DNA-binding domain"/>
    <property type="match status" value="1"/>
</dbReference>
<comment type="caution">
    <text evidence="5">The sequence shown here is derived from an EMBL/GenBank/DDBJ whole genome shotgun (WGS) entry which is preliminary data.</text>
</comment>
<sequence>MLRIWFDSEDLGRLRVARQPHQLWETVLSLQMLSGRQGGPAFANWRQRTGSRLANNPSYEALRQLRPLIPTAGYFPDFLTPADPNGSFSDAVSAVVRTPRGQVSQELELLASSRSPDQRRDLPTEYNLDKLADALAHYHHTAVGPYAQRLHALVDADRAVRARALLDGGAEALLESLVPMAHWRPPVLEVEYPLDQDLQLGGRGLLLVPSVFCWHYAVTLLDPSLPPTLVYPVEQETGLDARVPSGEDALAALVGSTRGEVLRHLDETGCSTSELARRLGISLASASQHASVLRRAGLIVSRRAGNTMLHSRTPLGTALLCGS</sequence>
<reference evidence="5 6" key="1">
    <citation type="journal article" date="2019" name="Int. J. Syst. Evol. Microbiol.">
        <title>The Global Catalogue of Microorganisms (GCM) 10K type strain sequencing project: providing services to taxonomists for standard genome sequencing and annotation.</title>
        <authorList>
            <consortium name="The Broad Institute Genomics Platform"/>
            <consortium name="The Broad Institute Genome Sequencing Center for Infectious Disease"/>
            <person name="Wu L."/>
            <person name="Ma J."/>
        </authorList>
    </citation>
    <scope>NUCLEOTIDE SEQUENCE [LARGE SCALE GENOMIC DNA]</scope>
    <source>
        <strain evidence="5 6">JCM 14718</strain>
    </source>
</reference>
<evidence type="ECO:0000256" key="3">
    <source>
        <dbReference type="ARBA" id="ARBA00023163"/>
    </source>
</evidence>
<feature type="domain" description="HTH arsR-type" evidence="4">
    <location>
        <begin position="239"/>
        <end position="323"/>
    </location>
</feature>